<reference evidence="1 2" key="1">
    <citation type="submission" date="2016-10" db="EMBL/GenBank/DDBJ databases">
        <authorList>
            <person name="de Groot N.N."/>
        </authorList>
    </citation>
    <scope>NUCLEOTIDE SEQUENCE [LARGE SCALE GENOMIC DNA]</scope>
    <source>
        <strain evidence="1 2">DSM 15283</strain>
    </source>
</reference>
<evidence type="ECO:0000313" key="2">
    <source>
        <dbReference type="Proteomes" id="UP000199144"/>
    </source>
</evidence>
<gene>
    <name evidence="1" type="ORF">SAMN04488042_101243</name>
</gene>
<organism evidence="1 2">
    <name type="scientific">Shimia aestuarii</name>
    <dbReference type="NCBI Taxonomy" id="254406"/>
    <lineage>
        <taxon>Bacteria</taxon>
        <taxon>Pseudomonadati</taxon>
        <taxon>Pseudomonadota</taxon>
        <taxon>Alphaproteobacteria</taxon>
        <taxon>Rhodobacterales</taxon>
        <taxon>Roseobacteraceae</taxon>
    </lineage>
</organism>
<protein>
    <submittedName>
        <fullName evidence="1">Uncharacterized protein</fullName>
    </submittedName>
</protein>
<evidence type="ECO:0000313" key="1">
    <source>
        <dbReference type="EMBL" id="SFL44988.1"/>
    </source>
</evidence>
<dbReference type="AlphaFoldDB" id="A0A1I4HRP1"/>
<proteinExistence type="predicted"/>
<keyword evidence="2" id="KW-1185">Reference proteome</keyword>
<dbReference type="Proteomes" id="UP000199144">
    <property type="component" value="Unassembled WGS sequence"/>
</dbReference>
<sequence>MSDTQLGYDPNEPATKGEVMHFVDRVGGVLSTQDAQINELSKAATTLNNGVNSHNTIIEQLMNTIRAQEDRIAALEAALAAPYYDKH</sequence>
<dbReference type="EMBL" id="FOTQ01000001">
    <property type="protein sequence ID" value="SFL44988.1"/>
    <property type="molecule type" value="Genomic_DNA"/>
</dbReference>
<name>A0A1I4HRP1_9RHOB</name>
<dbReference type="STRING" id="254406.SAMN04488042_101243"/>
<accession>A0A1I4HRP1</accession>
<dbReference type="RefSeq" id="WP_093090123.1">
    <property type="nucleotide sequence ID" value="NZ_FOTQ01000001.1"/>
</dbReference>